<dbReference type="Gene3D" id="3.40.50.1000">
    <property type="entry name" value="HAD superfamily/HAD-like"/>
    <property type="match status" value="1"/>
</dbReference>
<dbReference type="Pfam" id="PF00702">
    <property type="entry name" value="Hydrolase"/>
    <property type="match status" value="1"/>
</dbReference>
<evidence type="ECO:0000313" key="3">
    <source>
        <dbReference type="Proteomes" id="UP000236724"/>
    </source>
</evidence>
<dbReference type="OrthoDB" id="9773910at2"/>
<dbReference type="CDD" id="cd01427">
    <property type="entry name" value="HAD_like"/>
    <property type="match status" value="1"/>
</dbReference>
<gene>
    <name evidence="1" type="primary">yrfG_1</name>
    <name evidence="2" type="synonym">yrfG_2</name>
    <name evidence="1" type="ORF">MBHS_00103</name>
    <name evidence="2" type="ORF">MBHS_02443</name>
</gene>
<organism evidence="1 3">
    <name type="scientific">Candidatus Venteria ishoeyi</name>
    <dbReference type="NCBI Taxonomy" id="1899563"/>
    <lineage>
        <taxon>Bacteria</taxon>
        <taxon>Pseudomonadati</taxon>
        <taxon>Pseudomonadota</taxon>
        <taxon>Gammaproteobacteria</taxon>
        <taxon>Thiotrichales</taxon>
        <taxon>Thiotrichaceae</taxon>
        <taxon>Venteria</taxon>
    </lineage>
</organism>
<dbReference type="GO" id="GO:0008253">
    <property type="term" value="F:5'-nucleotidase activity"/>
    <property type="evidence" value="ECO:0007669"/>
    <property type="project" value="UniProtKB-EC"/>
</dbReference>
<dbReference type="SFLD" id="SFLDG01129">
    <property type="entry name" value="C1.5:_HAD__Beta-PGM__Phosphata"/>
    <property type="match status" value="1"/>
</dbReference>
<name>A0A1H6F280_9GAMM</name>
<dbReference type="SFLD" id="SFLDS00003">
    <property type="entry name" value="Haloacid_Dehalogenase"/>
    <property type="match status" value="1"/>
</dbReference>
<reference evidence="1 3" key="1">
    <citation type="submission" date="2016-10" db="EMBL/GenBank/DDBJ databases">
        <authorList>
            <person name="de Groot N.N."/>
        </authorList>
    </citation>
    <scope>NUCLEOTIDE SEQUENCE [LARGE SCALE GENOMIC DNA]</scope>
    <source>
        <strain evidence="1">MBHS1</strain>
    </source>
</reference>
<dbReference type="EC" id="3.1.3.5" evidence="1"/>
<keyword evidence="1" id="KW-0378">Hydrolase</keyword>
<dbReference type="AlphaFoldDB" id="A0A1H6F280"/>
<dbReference type="PANTHER" id="PTHR43434:SF3">
    <property type="entry name" value="GMP_IMP NUCLEOTIDASE YRFG"/>
    <property type="match status" value="1"/>
</dbReference>
<proteinExistence type="predicted"/>
<accession>A0A1H6F280</accession>
<dbReference type="GO" id="GO:0005829">
    <property type="term" value="C:cytosol"/>
    <property type="evidence" value="ECO:0007669"/>
    <property type="project" value="TreeGrafter"/>
</dbReference>
<protein>
    <submittedName>
        <fullName evidence="1">GMP/IMP nucleotidase YrfG</fullName>
        <ecNumber evidence="1">3.1.3.5</ecNumber>
    </submittedName>
</protein>
<keyword evidence="3" id="KW-1185">Reference proteome</keyword>
<dbReference type="InterPro" id="IPR050155">
    <property type="entry name" value="HAD-like_hydrolase_sf"/>
</dbReference>
<dbReference type="EMBL" id="FMSV02000032">
    <property type="protein sequence ID" value="SEH04257.1"/>
    <property type="molecule type" value="Genomic_DNA"/>
</dbReference>
<dbReference type="PANTHER" id="PTHR43434">
    <property type="entry name" value="PHOSPHOGLYCOLATE PHOSPHATASE"/>
    <property type="match status" value="1"/>
</dbReference>
<dbReference type="InterPro" id="IPR036412">
    <property type="entry name" value="HAD-like_sf"/>
</dbReference>
<evidence type="ECO:0000313" key="2">
    <source>
        <dbReference type="EMBL" id="SEH06580.1"/>
    </source>
</evidence>
<evidence type="ECO:0000313" key="1">
    <source>
        <dbReference type="EMBL" id="SEH04257.1"/>
    </source>
</evidence>
<dbReference type="InterPro" id="IPR006439">
    <property type="entry name" value="HAD-SF_hydro_IA"/>
</dbReference>
<dbReference type="GO" id="GO:0008967">
    <property type="term" value="F:phosphoglycolate phosphatase activity"/>
    <property type="evidence" value="ECO:0007669"/>
    <property type="project" value="TreeGrafter"/>
</dbReference>
<sequence>MSGINYSISSLPWGEIQQVFLDMDGTLLDLHFDNYFWLEYVPQQYAKKRNLPLDKAKAEFMEMCRQVEGTLDWYCLDYWTDTLGLDIPRLKKEIAHLIAEHPDVIPFLQALRSSGRKAILVTNAHHNSLHLKLRHTRIGDHLDAVYSAHSLKLPKEDPAFWKVLQQHHPYDPAHTLLIDDSLPVLNAAQQYGMVHLLGVAKPDTKQARKPAADYPLVESFQSLLQSLSNFEHQARVFHH</sequence>
<dbReference type="NCBIfam" id="NF011564">
    <property type="entry name" value="PRK14988.1"/>
    <property type="match status" value="1"/>
</dbReference>
<dbReference type="InterPro" id="IPR023214">
    <property type="entry name" value="HAD_sf"/>
</dbReference>
<dbReference type="SUPFAM" id="SSF56784">
    <property type="entry name" value="HAD-like"/>
    <property type="match status" value="1"/>
</dbReference>
<dbReference type="GO" id="GO:0006281">
    <property type="term" value="P:DNA repair"/>
    <property type="evidence" value="ECO:0007669"/>
    <property type="project" value="TreeGrafter"/>
</dbReference>
<dbReference type="EMBL" id="FMSV02000498">
    <property type="protein sequence ID" value="SEH06580.1"/>
    <property type="molecule type" value="Genomic_DNA"/>
</dbReference>
<dbReference type="NCBIfam" id="TIGR01509">
    <property type="entry name" value="HAD-SF-IA-v3"/>
    <property type="match status" value="1"/>
</dbReference>
<dbReference type="RefSeq" id="WP_103918343.1">
    <property type="nucleotide sequence ID" value="NZ_FMSV02000032.1"/>
</dbReference>
<dbReference type="Proteomes" id="UP000236724">
    <property type="component" value="Unassembled WGS sequence"/>
</dbReference>